<comment type="caution">
    <text evidence="10">The sequence shown here is derived from an EMBL/GenBank/DDBJ whole genome shotgun (WGS) entry which is preliminary data.</text>
</comment>
<evidence type="ECO:0000256" key="5">
    <source>
        <dbReference type="ARBA" id="ARBA00022842"/>
    </source>
</evidence>
<feature type="binding site" evidence="8">
    <location>
        <position position="26"/>
    </location>
    <ligand>
        <name>GTP</name>
        <dbReference type="ChEBI" id="CHEBI:37565"/>
    </ligand>
</feature>
<comment type="domain">
    <text evidence="8">The N-terminal domain determines nucleotide recognition and specific binding, while the C-terminal domain determines the specific binding to the target protein.</text>
</comment>
<dbReference type="Proteomes" id="UP000220922">
    <property type="component" value="Unassembled WGS sequence"/>
</dbReference>
<feature type="binding site" evidence="8">
    <location>
        <begin position="13"/>
        <end position="15"/>
    </location>
    <ligand>
        <name>GTP</name>
        <dbReference type="ChEBI" id="CHEBI:37565"/>
    </ligand>
</feature>
<keyword evidence="6 8" id="KW-0342">GTP-binding</keyword>
<keyword evidence="5 8" id="KW-0460">Magnesium</keyword>
<comment type="function">
    <text evidence="8">Transfers a GMP moiety from GTP to Mo-molybdopterin (Mo-MPT) cofactor (Moco or molybdenum cofactor) to form Mo-molybdopterin guanine dinucleotide (Mo-MGD) cofactor.</text>
</comment>
<accession>A0A2H3KZP3</accession>
<dbReference type="EC" id="2.7.7.77" evidence="8"/>
<comment type="cofactor">
    <cofactor evidence="8">
        <name>Mg(2+)</name>
        <dbReference type="ChEBI" id="CHEBI:18420"/>
    </cofactor>
</comment>
<comment type="catalytic activity">
    <reaction evidence="8">
        <text>Mo-molybdopterin + GTP + H(+) = Mo-molybdopterin guanine dinucleotide + diphosphate</text>
        <dbReference type="Rhea" id="RHEA:34243"/>
        <dbReference type="ChEBI" id="CHEBI:15378"/>
        <dbReference type="ChEBI" id="CHEBI:33019"/>
        <dbReference type="ChEBI" id="CHEBI:37565"/>
        <dbReference type="ChEBI" id="CHEBI:71302"/>
        <dbReference type="ChEBI" id="CHEBI:71310"/>
        <dbReference type="EC" id="2.7.7.77"/>
    </reaction>
</comment>
<keyword evidence="2 8" id="KW-0808">Transferase</keyword>
<name>A0A2H3KZP3_9CHLR</name>
<dbReference type="InterPro" id="IPR013482">
    <property type="entry name" value="Molybde_CF_guanTrfase"/>
</dbReference>
<evidence type="ECO:0000256" key="3">
    <source>
        <dbReference type="ARBA" id="ARBA00022723"/>
    </source>
</evidence>
<dbReference type="PANTHER" id="PTHR19136">
    <property type="entry name" value="MOLYBDENUM COFACTOR GUANYLYLTRANSFERASE"/>
    <property type="match status" value="1"/>
</dbReference>
<reference evidence="10 11" key="1">
    <citation type="submission" date="2016-05" db="EMBL/GenBank/DDBJ databases">
        <authorList>
            <person name="Lavstsen T."/>
            <person name="Jespersen J.S."/>
        </authorList>
    </citation>
    <scope>NUCLEOTIDE SEQUENCE [LARGE SCALE GENOMIC DNA]</scope>
    <source>
        <strain evidence="10 11">B7-9</strain>
    </source>
</reference>
<evidence type="ECO:0000256" key="6">
    <source>
        <dbReference type="ARBA" id="ARBA00023134"/>
    </source>
</evidence>
<dbReference type="GO" id="GO:0046872">
    <property type="term" value="F:metal ion binding"/>
    <property type="evidence" value="ECO:0007669"/>
    <property type="project" value="UniProtKB-KW"/>
</dbReference>
<comment type="subcellular location">
    <subcellularLocation>
        <location evidence="8">Cytoplasm</location>
    </subcellularLocation>
</comment>
<dbReference type="GO" id="GO:0005525">
    <property type="term" value="F:GTP binding"/>
    <property type="evidence" value="ECO:0007669"/>
    <property type="project" value="UniProtKB-UniRule"/>
</dbReference>
<dbReference type="PANTHER" id="PTHR19136:SF81">
    <property type="entry name" value="MOLYBDENUM COFACTOR GUANYLYLTRANSFERASE"/>
    <property type="match status" value="1"/>
</dbReference>
<feature type="binding site" evidence="8">
    <location>
        <position position="73"/>
    </location>
    <ligand>
        <name>GTP</name>
        <dbReference type="ChEBI" id="CHEBI:37565"/>
    </ligand>
</feature>
<evidence type="ECO:0000313" key="11">
    <source>
        <dbReference type="Proteomes" id="UP000220922"/>
    </source>
</evidence>
<dbReference type="GO" id="GO:0006777">
    <property type="term" value="P:Mo-molybdopterin cofactor biosynthetic process"/>
    <property type="evidence" value="ECO:0007669"/>
    <property type="project" value="UniProtKB-KW"/>
</dbReference>
<evidence type="ECO:0000256" key="8">
    <source>
        <dbReference type="HAMAP-Rule" id="MF_00316"/>
    </source>
</evidence>
<dbReference type="InterPro" id="IPR029044">
    <property type="entry name" value="Nucleotide-diphossugar_trans"/>
</dbReference>
<keyword evidence="3 8" id="KW-0479">Metal-binding</keyword>
<keyword evidence="1 8" id="KW-0963">Cytoplasm</keyword>
<protein>
    <recommendedName>
        <fullName evidence="8">Probable molybdenum cofactor guanylyltransferase</fullName>
        <shortName evidence="8">MoCo guanylyltransferase</shortName>
        <ecNumber evidence="8">2.7.7.77</ecNumber>
    </recommendedName>
    <alternativeName>
        <fullName evidence="8">GTP:molybdopterin guanylyltransferase</fullName>
    </alternativeName>
    <alternativeName>
        <fullName evidence="8">Mo-MPT guanylyltransferase</fullName>
    </alternativeName>
    <alternativeName>
        <fullName evidence="8">Molybdopterin guanylyltransferase</fullName>
    </alternativeName>
    <alternativeName>
        <fullName evidence="8">Molybdopterin-guanine dinucleotide synthase</fullName>
        <shortName evidence="8">MGD synthase</shortName>
    </alternativeName>
</protein>
<dbReference type="SUPFAM" id="SSF53448">
    <property type="entry name" value="Nucleotide-diphospho-sugar transferases"/>
    <property type="match status" value="1"/>
</dbReference>
<dbReference type="HAMAP" id="MF_00316">
    <property type="entry name" value="MobA"/>
    <property type="match status" value="1"/>
</dbReference>
<sequence length="216" mass="23614">MNTSEATVTAVVLAGGVSRRLGIDKRRLRLWGNAGPTLLGHTLAVVAPLCAEVVVVLNDASAWPDLKVRTAPDIYPDGGALGGIYSGLQAITTPYALVVACDMPLLNQSLLAAMLDWPRNYDLLVPRHALPSTTRNQAGFEPLHAIYRDTCLEPMRQVLEAGQRRIIDVYPRLDVTCIEPEVWQRYDPAGHSLRSLNTPSDLAELQALISFYINTS</sequence>
<feature type="binding site" evidence="8">
    <location>
        <position position="102"/>
    </location>
    <ligand>
        <name>GTP</name>
        <dbReference type="ChEBI" id="CHEBI:37565"/>
    </ligand>
</feature>
<keyword evidence="4 8" id="KW-0547">Nucleotide-binding</keyword>
<evidence type="ECO:0000256" key="2">
    <source>
        <dbReference type="ARBA" id="ARBA00022679"/>
    </source>
</evidence>
<organism evidence="10 11">
    <name type="scientific">Candidatus Chloroploca asiatica</name>
    <dbReference type="NCBI Taxonomy" id="1506545"/>
    <lineage>
        <taxon>Bacteria</taxon>
        <taxon>Bacillati</taxon>
        <taxon>Chloroflexota</taxon>
        <taxon>Chloroflexia</taxon>
        <taxon>Chloroflexales</taxon>
        <taxon>Chloroflexineae</taxon>
        <taxon>Oscillochloridaceae</taxon>
        <taxon>Candidatus Chloroploca</taxon>
    </lineage>
</organism>
<dbReference type="CDD" id="cd02503">
    <property type="entry name" value="MobA"/>
    <property type="match status" value="1"/>
</dbReference>
<evidence type="ECO:0000313" key="10">
    <source>
        <dbReference type="EMBL" id="PDV97843.1"/>
    </source>
</evidence>
<evidence type="ECO:0000259" key="9">
    <source>
        <dbReference type="Pfam" id="PF12804"/>
    </source>
</evidence>
<dbReference type="GO" id="GO:0061603">
    <property type="term" value="F:molybdenum cofactor guanylyltransferase activity"/>
    <property type="evidence" value="ECO:0007669"/>
    <property type="project" value="UniProtKB-EC"/>
</dbReference>
<comment type="similarity">
    <text evidence="8">Belongs to the MobA family.</text>
</comment>
<dbReference type="InterPro" id="IPR025877">
    <property type="entry name" value="MobA-like_NTP_Trfase"/>
</dbReference>
<keyword evidence="7 8" id="KW-0501">Molybdenum cofactor biosynthesis</keyword>
<proteinExistence type="inferred from homology"/>
<dbReference type="Gene3D" id="3.90.550.10">
    <property type="entry name" value="Spore Coat Polysaccharide Biosynthesis Protein SpsA, Chain A"/>
    <property type="match status" value="1"/>
</dbReference>
<dbReference type="Pfam" id="PF12804">
    <property type="entry name" value="NTP_transf_3"/>
    <property type="match status" value="1"/>
</dbReference>
<comment type="caution">
    <text evidence="8">Lacks conserved residue(s) required for the propagation of feature annotation.</text>
</comment>
<feature type="domain" description="MobA-like NTP transferase" evidence="9">
    <location>
        <begin position="10"/>
        <end position="168"/>
    </location>
</feature>
<gene>
    <name evidence="8" type="primary">mobA</name>
    <name evidence="10" type="ORF">A9Q02_17500</name>
</gene>
<evidence type="ECO:0000256" key="1">
    <source>
        <dbReference type="ARBA" id="ARBA00022490"/>
    </source>
</evidence>
<dbReference type="AlphaFoldDB" id="A0A2H3KZP3"/>
<evidence type="ECO:0000256" key="7">
    <source>
        <dbReference type="ARBA" id="ARBA00023150"/>
    </source>
</evidence>
<dbReference type="OrthoDB" id="9788394at2"/>
<evidence type="ECO:0000256" key="4">
    <source>
        <dbReference type="ARBA" id="ARBA00022741"/>
    </source>
</evidence>
<dbReference type="EMBL" id="LYXE01000122">
    <property type="protein sequence ID" value="PDV97843.1"/>
    <property type="molecule type" value="Genomic_DNA"/>
</dbReference>
<keyword evidence="11" id="KW-1185">Reference proteome</keyword>
<dbReference type="GO" id="GO:0005737">
    <property type="term" value="C:cytoplasm"/>
    <property type="evidence" value="ECO:0007669"/>
    <property type="project" value="UniProtKB-SubCell"/>
</dbReference>
<feature type="binding site" evidence="8">
    <location>
        <position position="102"/>
    </location>
    <ligand>
        <name>Mg(2+)</name>
        <dbReference type="ChEBI" id="CHEBI:18420"/>
    </ligand>
</feature>